<name>A0A1F8AWX5_9BACT</name>
<comment type="catalytic activity">
    <reaction evidence="20">
        <text>N(6)-methyl-dATP + H2O = N(6)-methyl-dAMP + diphosphate + H(+)</text>
        <dbReference type="Rhea" id="RHEA:67604"/>
        <dbReference type="ChEBI" id="CHEBI:15377"/>
        <dbReference type="ChEBI" id="CHEBI:15378"/>
        <dbReference type="ChEBI" id="CHEBI:33019"/>
        <dbReference type="ChEBI" id="CHEBI:169976"/>
        <dbReference type="ChEBI" id="CHEBI:172872"/>
    </reaction>
    <physiologicalReaction direction="left-to-right" evidence="20">
        <dbReference type="Rhea" id="RHEA:67605"/>
    </physiologicalReaction>
</comment>
<dbReference type="STRING" id="1802513.A3E46_00810"/>
<reference evidence="23 24" key="1">
    <citation type="journal article" date="2016" name="Nat. Commun.">
        <title>Thousands of microbial genomes shed light on interconnected biogeochemical processes in an aquifer system.</title>
        <authorList>
            <person name="Anantharaman K."/>
            <person name="Brown C.T."/>
            <person name="Hug L.A."/>
            <person name="Sharon I."/>
            <person name="Castelle C.J."/>
            <person name="Probst A.J."/>
            <person name="Thomas B.C."/>
            <person name="Singh A."/>
            <person name="Wilkins M.J."/>
            <person name="Karaoz U."/>
            <person name="Brodie E.L."/>
            <person name="Williams K.H."/>
            <person name="Hubbard S.S."/>
            <person name="Banfield J.F."/>
        </authorList>
    </citation>
    <scope>NUCLEOTIDE SEQUENCE [LARGE SCALE GENOMIC DNA]</scope>
</reference>
<comment type="subunit">
    <text evidence="3">Monomer.</text>
</comment>
<evidence type="ECO:0000256" key="20">
    <source>
        <dbReference type="ARBA" id="ARBA00049032"/>
    </source>
</evidence>
<evidence type="ECO:0000256" key="10">
    <source>
        <dbReference type="ARBA" id="ARBA00024596"/>
    </source>
</evidence>
<sequence>MKKRGFGAGLWNGIGGKVALGETIELAAQREASEEIGIKIIQAKKAALLHFYFPQDPKKKGWNQDVHVFLVSKWEGEPQETEEMRPQWFGIPKIPFEAMWSDDPHWLPKVLAGEIILGWFSFDDNNKVSDYKIKNVAKGAKISS</sequence>
<comment type="cofactor">
    <cofactor evidence="1">
        <name>Mg(2+)</name>
        <dbReference type="ChEBI" id="CHEBI:18420"/>
    </cofactor>
</comment>
<evidence type="ECO:0000256" key="14">
    <source>
        <dbReference type="ARBA" id="ARBA00030634"/>
    </source>
</evidence>
<comment type="catalytic activity">
    <reaction evidence="19">
        <text>O(6)-methyl-dGTP + H2O = O(6)-methyl-dGMP + diphosphate + H(+)</text>
        <dbReference type="Rhea" id="RHEA:67600"/>
        <dbReference type="ChEBI" id="CHEBI:15377"/>
        <dbReference type="ChEBI" id="CHEBI:15378"/>
        <dbReference type="ChEBI" id="CHEBI:33019"/>
        <dbReference type="ChEBI" id="CHEBI:169974"/>
        <dbReference type="ChEBI" id="CHEBI:169975"/>
    </reaction>
    <physiologicalReaction direction="left-to-right" evidence="19">
        <dbReference type="Rhea" id="RHEA:67601"/>
    </physiologicalReaction>
</comment>
<comment type="catalytic activity">
    <reaction evidence="18">
        <text>N(6)-methyl-ATP + H2O = N(6)-methyl-AMP + diphosphate + H(+)</text>
        <dbReference type="Rhea" id="RHEA:67608"/>
        <dbReference type="ChEBI" id="CHEBI:15377"/>
        <dbReference type="ChEBI" id="CHEBI:15378"/>
        <dbReference type="ChEBI" id="CHEBI:33019"/>
        <dbReference type="ChEBI" id="CHEBI:144842"/>
        <dbReference type="ChEBI" id="CHEBI:172873"/>
    </reaction>
    <physiologicalReaction direction="left-to-right" evidence="18">
        <dbReference type="Rhea" id="RHEA:67609"/>
    </physiologicalReaction>
</comment>
<protein>
    <recommendedName>
        <fullName evidence="12">Oxidized purine nucleoside triphosphate hydrolase</fullName>
        <ecNumber evidence="11">3.6.1.56</ecNumber>
    </recommendedName>
    <alternativeName>
        <fullName evidence="16">2-hydroxy-dATP diphosphatase</fullName>
    </alternativeName>
    <alternativeName>
        <fullName evidence="15">7,8-dihydro-8-oxoguanine triphosphatase</fullName>
    </alternativeName>
    <alternativeName>
        <fullName evidence="14">8-oxo-dGTPase</fullName>
    </alternativeName>
    <alternativeName>
        <fullName evidence="17">Methylated purine nucleoside triphosphate hydrolase</fullName>
    </alternativeName>
    <alternativeName>
        <fullName evidence="13">Nucleoside diphosphate-linked moiety X motif 1</fullName>
    </alternativeName>
</protein>
<evidence type="ECO:0000256" key="16">
    <source>
        <dbReference type="ARBA" id="ARBA00031927"/>
    </source>
</evidence>
<proteinExistence type="inferred from homology"/>
<comment type="catalytic activity">
    <reaction evidence="8">
        <text>2-oxo-dATP + H2O = 2-oxo-dAMP + diphosphate + H(+)</text>
        <dbReference type="Rhea" id="RHEA:31583"/>
        <dbReference type="ChEBI" id="CHEBI:15377"/>
        <dbReference type="ChEBI" id="CHEBI:15378"/>
        <dbReference type="ChEBI" id="CHEBI:33019"/>
        <dbReference type="ChEBI" id="CHEBI:63212"/>
        <dbReference type="ChEBI" id="CHEBI:77897"/>
        <dbReference type="EC" id="3.6.1.56"/>
    </reaction>
    <physiologicalReaction direction="left-to-right" evidence="8">
        <dbReference type="Rhea" id="RHEA:31584"/>
    </physiologicalReaction>
</comment>
<dbReference type="Pfam" id="PF00293">
    <property type="entry name" value="NUDIX"/>
    <property type="match status" value="1"/>
</dbReference>
<comment type="catalytic activity">
    <reaction evidence="10">
        <text>2-oxo-ATP + H2O = 2-oxo-AMP + diphosphate + H(+)</text>
        <dbReference type="Rhea" id="RHEA:67392"/>
        <dbReference type="ChEBI" id="CHEBI:15377"/>
        <dbReference type="ChEBI" id="CHEBI:15378"/>
        <dbReference type="ChEBI" id="CHEBI:33019"/>
        <dbReference type="ChEBI" id="CHEBI:71395"/>
        <dbReference type="ChEBI" id="CHEBI:172878"/>
    </reaction>
    <physiologicalReaction direction="left-to-right" evidence="10">
        <dbReference type="Rhea" id="RHEA:67393"/>
    </physiologicalReaction>
</comment>
<evidence type="ECO:0000256" key="1">
    <source>
        <dbReference type="ARBA" id="ARBA00001946"/>
    </source>
</evidence>
<dbReference type="Gene3D" id="3.90.79.10">
    <property type="entry name" value="Nucleoside Triphosphate Pyrophosphohydrolase"/>
    <property type="match status" value="1"/>
</dbReference>
<gene>
    <name evidence="23" type="ORF">A3E46_00810</name>
</gene>
<evidence type="ECO:0000256" key="8">
    <source>
        <dbReference type="ARBA" id="ARBA00024459"/>
    </source>
</evidence>
<dbReference type="PANTHER" id="PTHR43758">
    <property type="entry name" value="7,8-DIHYDRO-8-OXOGUANINE TRIPHOSPHATASE"/>
    <property type="match status" value="1"/>
</dbReference>
<dbReference type="PANTHER" id="PTHR43758:SF2">
    <property type="entry name" value="OXIDIZED PURINE NUCLEOSIDE TRIPHOSPHATE HYDROLASE"/>
    <property type="match status" value="1"/>
</dbReference>
<keyword evidence="5" id="KW-0378">Hydrolase</keyword>
<dbReference type="InterPro" id="IPR020084">
    <property type="entry name" value="NUDIX_hydrolase_CS"/>
</dbReference>
<evidence type="ECO:0000256" key="11">
    <source>
        <dbReference type="ARBA" id="ARBA00026103"/>
    </source>
</evidence>
<comment type="similarity">
    <text evidence="2">Belongs to the Nudix hydrolase family.</text>
</comment>
<comment type="catalytic activity">
    <reaction evidence="7">
        <text>8-oxo-dATP + H2O = 8-oxo-dAMP + diphosphate + H(+)</text>
        <dbReference type="Rhea" id="RHEA:65396"/>
        <dbReference type="ChEBI" id="CHEBI:15377"/>
        <dbReference type="ChEBI" id="CHEBI:15378"/>
        <dbReference type="ChEBI" id="CHEBI:33019"/>
        <dbReference type="ChEBI" id="CHEBI:71361"/>
        <dbReference type="ChEBI" id="CHEBI:172871"/>
    </reaction>
    <physiologicalReaction direction="left-to-right" evidence="7">
        <dbReference type="Rhea" id="RHEA:65397"/>
    </physiologicalReaction>
</comment>
<dbReference type="GO" id="GO:0008828">
    <property type="term" value="F:dATP diphosphatase activity"/>
    <property type="evidence" value="ECO:0007669"/>
    <property type="project" value="UniProtKB-EC"/>
</dbReference>
<evidence type="ECO:0000256" key="12">
    <source>
        <dbReference type="ARBA" id="ARBA00026218"/>
    </source>
</evidence>
<dbReference type="InterPro" id="IPR015797">
    <property type="entry name" value="NUDIX_hydrolase-like_dom_sf"/>
</dbReference>
<evidence type="ECO:0000313" key="23">
    <source>
        <dbReference type="EMBL" id="OGM56234.1"/>
    </source>
</evidence>
<dbReference type="SUPFAM" id="SSF55811">
    <property type="entry name" value="Nudix"/>
    <property type="match status" value="1"/>
</dbReference>
<dbReference type="GO" id="GO:0008413">
    <property type="term" value="F:8-oxo-7,8-dihydroguanosine triphosphate pyrophosphatase activity"/>
    <property type="evidence" value="ECO:0007669"/>
    <property type="project" value="InterPro"/>
</dbReference>
<evidence type="ECO:0000256" key="2">
    <source>
        <dbReference type="ARBA" id="ARBA00005582"/>
    </source>
</evidence>
<dbReference type="PROSITE" id="PS00893">
    <property type="entry name" value="NUDIX_BOX"/>
    <property type="match status" value="1"/>
</dbReference>
<dbReference type="EC" id="3.6.1.56" evidence="11"/>
<dbReference type="EMBL" id="MGGZ01000037">
    <property type="protein sequence ID" value="OGM56234.1"/>
    <property type="molecule type" value="Genomic_DNA"/>
</dbReference>
<evidence type="ECO:0000256" key="9">
    <source>
        <dbReference type="ARBA" id="ARBA00024486"/>
    </source>
</evidence>
<dbReference type="PROSITE" id="PS51462">
    <property type="entry name" value="NUDIX"/>
    <property type="match status" value="1"/>
</dbReference>
<evidence type="ECO:0000256" key="3">
    <source>
        <dbReference type="ARBA" id="ARBA00011245"/>
    </source>
</evidence>
<dbReference type="CDD" id="cd03427">
    <property type="entry name" value="NUDIX_MTH1_Nudt1"/>
    <property type="match status" value="1"/>
</dbReference>
<dbReference type="PRINTS" id="PR01403">
    <property type="entry name" value="8OXTPHPHTASE"/>
</dbReference>
<dbReference type="GO" id="GO:0046872">
    <property type="term" value="F:metal ion binding"/>
    <property type="evidence" value="ECO:0007669"/>
    <property type="project" value="UniProtKB-KW"/>
</dbReference>
<evidence type="ECO:0000256" key="15">
    <source>
        <dbReference type="ARBA" id="ARBA00030682"/>
    </source>
</evidence>
<comment type="catalytic activity">
    <reaction evidence="9">
        <text>8-oxo-dGTP + H2O = 8-oxo-dGMP + diphosphate + H(+)</text>
        <dbReference type="Rhea" id="RHEA:31575"/>
        <dbReference type="ChEBI" id="CHEBI:15377"/>
        <dbReference type="ChEBI" id="CHEBI:15378"/>
        <dbReference type="ChEBI" id="CHEBI:33019"/>
        <dbReference type="ChEBI" id="CHEBI:63224"/>
        <dbReference type="ChEBI" id="CHEBI:77896"/>
    </reaction>
    <physiologicalReaction direction="left-to-right" evidence="9">
        <dbReference type="Rhea" id="RHEA:31576"/>
    </physiologicalReaction>
</comment>
<dbReference type="AlphaFoldDB" id="A0A1F8AWX5"/>
<keyword evidence="6" id="KW-0460">Magnesium</keyword>
<evidence type="ECO:0000256" key="4">
    <source>
        <dbReference type="ARBA" id="ARBA00022723"/>
    </source>
</evidence>
<dbReference type="Proteomes" id="UP000178313">
    <property type="component" value="Unassembled WGS sequence"/>
</dbReference>
<dbReference type="InterPro" id="IPR000086">
    <property type="entry name" value="NUDIX_hydrolase_dom"/>
</dbReference>
<evidence type="ECO:0000256" key="7">
    <source>
        <dbReference type="ARBA" id="ARBA00024448"/>
    </source>
</evidence>
<dbReference type="GO" id="GO:0005737">
    <property type="term" value="C:cytoplasm"/>
    <property type="evidence" value="ECO:0007669"/>
    <property type="project" value="TreeGrafter"/>
</dbReference>
<organism evidence="23 24">
    <name type="scientific">Candidatus Woesebacteria bacterium RIFCSPHIGHO2_12_FULL_46_16</name>
    <dbReference type="NCBI Taxonomy" id="1802513"/>
    <lineage>
        <taxon>Bacteria</taxon>
        <taxon>Candidatus Woeseibacteriota</taxon>
    </lineage>
</organism>
<evidence type="ECO:0000256" key="13">
    <source>
        <dbReference type="ARBA" id="ARBA00029673"/>
    </source>
</evidence>
<evidence type="ECO:0000256" key="18">
    <source>
        <dbReference type="ARBA" id="ARBA00048002"/>
    </source>
</evidence>
<keyword evidence="4" id="KW-0479">Metal-binding</keyword>
<dbReference type="InterPro" id="IPR003563">
    <property type="entry name" value="8ODP"/>
</dbReference>
<evidence type="ECO:0000313" key="24">
    <source>
        <dbReference type="Proteomes" id="UP000178313"/>
    </source>
</evidence>
<comment type="caution">
    <text evidence="23">The sequence shown here is derived from an EMBL/GenBank/DDBJ whole genome shotgun (WGS) entry which is preliminary data.</text>
</comment>
<feature type="domain" description="Nudix hydrolase" evidence="22">
    <location>
        <begin position="1"/>
        <end position="112"/>
    </location>
</feature>
<accession>A0A1F8AWX5</accession>
<evidence type="ECO:0000256" key="17">
    <source>
        <dbReference type="ARBA" id="ARBA00032071"/>
    </source>
</evidence>
<evidence type="ECO:0000256" key="5">
    <source>
        <dbReference type="ARBA" id="ARBA00022801"/>
    </source>
</evidence>
<evidence type="ECO:0000256" key="6">
    <source>
        <dbReference type="ARBA" id="ARBA00022842"/>
    </source>
</evidence>
<comment type="function">
    <text evidence="21">Oxidized purine nucleoside triphosphate hydrolase which is a prominent sanitizer of the oxidized nucleotide pool. Catalyzes the hydrolysis of 2-oxo-dATP (2-hydroxy-dATP) into 2-oxo-dAMP. Also has a significant hydrolase activity toward 2-oxo-ATP, 8-oxo-dGTP and 8-oxo-dATP. Through the hydrolysis of oxidized purine nucleoside triphosphates, prevents their incorporation into DNA and the subsequent transversions A:T to C:G and G:C to T:A. Also catalyzes the hydrolysis of methylated purine nucleoside triphosphate preventing their integration into DNA. Through this antimutagenic activity protects cells from oxidative stress.</text>
</comment>
<evidence type="ECO:0000256" key="21">
    <source>
        <dbReference type="ARBA" id="ARBA00053094"/>
    </source>
</evidence>
<evidence type="ECO:0000259" key="22">
    <source>
        <dbReference type="PROSITE" id="PS51462"/>
    </source>
</evidence>
<dbReference type="GO" id="GO:0042262">
    <property type="term" value="P:DNA protection"/>
    <property type="evidence" value="ECO:0007669"/>
    <property type="project" value="InterPro"/>
</dbReference>
<evidence type="ECO:0000256" key="19">
    <source>
        <dbReference type="ARBA" id="ARBA00048894"/>
    </source>
</evidence>